<evidence type="ECO:0000313" key="2">
    <source>
        <dbReference type="EMBL" id="MBD2200201.1"/>
    </source>
</evidence>
<reference evidence="2 3" key="1">
    <citation type="journal article" date="2020" name="ISME J.">
        <title>Comparative genomics reveals insights into cyanobacterial evolution and habitat adaptation.</title>
        <authorList>
            <person name="Chen M.Y."/>
            <person name="Teng W.K."/>
            <person name="Zhao L."/>
            <person name="Hu C.X."/>
            <person name="Zhou Y.K."/>
            <person name="Han B.P."/>
            <person name="Song L.R."/>
            <person name="Shu W.S."/>
        </authorList>
    </citation>
    <scope>NUCLEOTIDE SEQUENCE [LARGE SCALE GENOMIC DNA]</scope>
    <source>
        <strain evidence="2 3">FACHB-288</strain>
    </source>
</reference>
<sequence>MNTLSKIRPKVKQVIDIPVQIIENQKFIAERKHLRNQRKIIYALTPPSRLSNVGDHAQVVAIRIWLQKHFPNLPVIEVDKDESKRFLPALKKLTQPDDLIFLHSGGNLGDRGIWSESIRRLLITNFPQNQIISLPQTIYFSDTPKGRSEQEKTRQIYANHPNLTVIGRDPCSGELAKNLFVNARTFCMPDFVLSLPVRQIKQKNDPPKVLLCLRLDDESALTSQQRQAIAESLPYESSYFDTTLDTSIAVNQRKDILENTLDLFSAVDIVVTDRYHGLIFSVLCQKPCVVLPTVDHKLTSAMHWFKDVSFIQFANNLDDVPSLVESGLKINSRTTPNWNAKYFDNIPEMIGLQTITNVH</sequence>
<dbReference type="RefSeq" id="WP_190550775.1">
    <property type="nucleotide sequence ID" value="NZ_CAWPNO010000118.1"/>
</dbReference>
<evidence type="ECO:0000313" key="3">
    <source>
        <dbReference type="Proteomes" id="UP000658514"/>
    </source>
</evidence>
<feature type="domain" description="Polysaccharide pyruvyl transferase" evidence="1">
    <location>
        <begin position="52"/>
        <end position="292"/>
    </location>
</feature>
<dbReference type="EMBL" id="JACJQH010000080">
    <property type="protein sequence ID" value="MBD2200201.1"/>
    <property type="molecule type" value="Genomic_DNA"/>
</dbReference>
<comment type="caution">
    <text evidence="2">The sequence shown here is derived from an EMBL/GenBank/DDBJ whole genome shotgun (WGS) entry which is preliminary data.</text>
</comment>
<accession>A0ABR8AND3</accession>
<keyword evidence="2" id="KW-0808">Transferase</keyword>
<dbReference type="GO" id="GO:0016740">
    <property type="term" value="F:transferase activity"/>
    <property type="evidence" value="ECO:0007669"/>
    <property type="project" value="UniProtKB-KW"/>
</dbReference>
<keyword evidence="3" id="KW-1185">Reference proteome</keyword>
<gene>
    <name evidence="2" type="ORF">H6G24_32840</name>
</gene>
<evidence type="ECO:0000259" key="1">
    <source>
        <dbReference type="Pfam" id="PF04230"/>
    </source>
</evidence>
<dbReference type="Pfam" id="PF04230">
    <property type="entry name" value="PS_pyruv_trans"/>
    <property type="match status" value="1"/>
</dbReference>
<name>A0ABR8AND3_9CYAN</name>
<dbReference type="InterPro" id="IPR007345">
    <property type="entry name" value="Polysacch_pyruvyl_Trfase"/>
</dbReference>
<protein>
    <submittedName>
        <fullName evidence="2">Polysaccharide pyruvyl transferase family protein</fullName>
    </submittedName>
</protein>
<organism evidence="2 3">
    <name type="scientific">Calothrix parietina FACHB-288</name>
    <dbReference type="NCBI Taxonomy" id="2692896"/>
    <lineage>
        <taxon>Bacteria</taxon>
        <taxon>Bacillati</taxon>
        <taxon>Cyanobacteriota</taxon>
        <taxon>Cyanophyceae</taxon>
        <taxon>Nostocales</taxon>
        <taxon>Calotrichaceae</taxon>
        <taxon>Calothrix</taxon>
    </lineage>
</organism>
<dbReference type="Proteomes" id="UP000658514">
    <property type="component" value="Unassembled WGS sequence"/>
</dbReference>
<proteinExistence type="predicted"/>